<evidence type="ECO:0000256" key="5">
    <source>
        <dbReference type="ARBA" id="ARBA00022801"/>
    </source>
</evidence>
<dbReference type="InterPro" id="IPR005900">
    <property type="entry name" value="6-phosphogluconolactonase_DevB"/>
</dbReference>
<dbReference type="InterPro" id="IPR006148">
    <property type="entry name" value="Glc/Gal-6P_isomerase"/>
</dbReference>
<dbReference type="Proteomes" id="UP000504634">
    <property type="component" value="Unplaced"/>
</dbReference>
<gene>
    <name evidence="9" type="primary">LOC115627236</name>
</gene>
<dbReference type="SUPFAM" id="SSF100950">
    <property type="entry name" value="NagB/RpiA/CoA transferase-like"/>
    <property type="match status" value="1"/>
</dbReference>
<dbReference type="GO" id="GO:0006098">
    <property type="term" value="P:pentose-phosphate shunt"/>
    <property type="evidence" value="ECO:0007669"/>
    <property type="project" value="UniProtKB-UniPathway"/>
</dbReference>
<protein>
    <recommendedName>
        <fullName evidence="4 6">6-phosphogluconolactonase</fullName>
        <shortName evidence="6">6PGL</shortName>
        <ecNumber evidence="4 6">3.1.1.31</ecNumber>
    </recommendedName>
</protein>
<organism evidence="8 9">
    <name type="scientific">Drosophila lebanonensis</name>
    <name type="common">Fruit fly</name>
    <name type="synonym">Scaptodrosophila lebanonensis</name>
    <dbReference type="NCBI Taxonomy" id="7225"/>
    <lineage>
        <taxon>Eukaryota</taxon>
        <taxon>Metazoa</taxon>
        <taxon>Ecdysozoa</taxon>
        <taxon>Arthropoda</taxon>
        <taxon>Hexapoda</taxon>
        <taxon>Insecta</taxon>
        <taxon>Pterygota</taxon>
        <taxon>Neoptera</taxon>
        <taxon>Endopterygota</taxon>
        <taxon>Diptera</taxon>
        <taxon>Brachycera</taxon>
        <taxon>Muscomorpha</taxon>
        <taxon>Ephydroidea</taxon>
        <taxon>Drosophilidae</taxon>
        <taxon>Scaptodrosophila</taxon>
    </lineage>
</organism>
<dbReference type="InterPro" id="IPR037171">
    <property type="entry name" value="NagB/RpiA_transferase-like"/>
</dbReference>
<evidence type="ECO:0000313" key="9">
    <source>
        <dbReference type="RefSeq" id="XP_030378719.1"/>
    </source>
</evidence>
<dbReference type="EC" id="3.1.1.31" evidence="4 6"/>
<dbReference type="CDD" id="cd01400">
    <property type="entry name" value="6PGL"/>
    <property type="match status" value="1"/>
</dbReference>
<dbReference type="Gene3D" id="3.40.50.1360">
    <property type="match status" value="1"/>
</dbReference>
<dbReference type="RefSeq" id="XP_030378719.1">
    <property type="nucleotide sequence ID" value="XM_030522859.1"/>
</dbReference>
<comment type="pathway">
    <text evidence="2 6">Carbohydrate degradation; pentose phosphate pathway; D-ribulose 5-phosphate from D-glucose 6-phosphate (oxidative stage): step 2/3.</text>
</comment>
<comment type="function">
    <text evidence="6">Hydrolysis of 6-phosphogluconolactone to 6-phosphogluconate.</text>
</comment>
<comment type="similarity">
    <text evidence="3 6">Belongs to the glucosamine/galactosamine-6-phosphate isomerase family. 6-phosphogluconolactonase subfamily.</text>
</comment>
<accession>A0A6J2TRP6</accession>
<dbReference type="Pfam" id="PF01182">
    <property type="entry name" value="Glucosamine_iso"/>
    <property type="match status" value="1"/>
</dbReference>
<dbReference type="PANTHER" id="PTHR11054:SF0">
    <property type="entry name" value="6-PHOSPHOGLUCONOLACTONASE"/>
    <property type="match status" value="1"/>
</dbReference>
<comment type="catalytic activity">
    <reaction evidence="1 6">
        <text>6-phospho-D-glucono-1,5-lactone + H2O = 6-phospho-D-gluconate + H(+)</text>
        <dbReference type="Rhea" id="RHEA:12556"/>
        <dbReference type="ChEBI" id="CHEBI:15377"/>
        <dbReference type="ChEBI" id="CHEBI:15378"/>
        <dbReference type="ChEBI" id="CHEBI:57955"/>
        <dbReference type="ChEBI" id="CHEBI:58759"/>
        <dbReference type="EC" id="3.1.1.31"/>
    </reaction>
</comment>
<dbReference type="NCBIfam" id="TIGR01198">
    <property type="entry name" value="pgl"/>
    <property type="match status" value="1"/>
</dbReference>
<dbReference type="AlphaFoldDB" id="A0A6J2TRP6"/>
<evidence type="ECO:0000259" key="7">
    <source>
        <dbReference type="Pfam" id="PF01182"/>
    </source>
</evidence>
<evidence type="ECO:0000313" key="8">
    <source>
        <dbReference type="Proteomes" id="UP000504634"/>
    </source>
</evidence>
<keyword evidence="8" id="KW-1185">Reference proteome</keyword>
<dbReference type="GO" id="GO:0005975">
    <property type="term" value="P:carbohydrate metabolic process"/>
    <property type="evidence" value="ECO:0007669"/>
    <property type="project" value="UniProtKB-UniRule"/>
</dbReference>
<evidence type="ECO:0000256" key="3">
    <source>
        <dbReference type="ARBA" id="ARBA00010662"/>
    </source>
</evidence>
<dbReference type="GeneID" id="115627236"/>
<evidence type="ECO:0000256" key="4">
    <source>
        <dbReference type="ARBA" id="ARBA00013198"/>
    </source>
</evidence>
<keyword evidence="5 6" id="KW-0378">Hydrolase</keyword>
<dbReference type="GO" id="GO:0017057">
    <property type="term" value="F:6-phosphogluconolactonase activity"/>
    <property type="evidence" value="ECO:0007669"/>
    <property type="project" value="UniProtKB-UniRule"/>
</dbReference>
<dbReference type="InterPro" id="IPR039104">
    <property type="entry name" value="6PGL"/>
</dbReference>
<proteinExistence type="inferred from homology"/>
<name>A0A6J2TRP6_DROLE</name>
<feature type="domain" description="Glucosamine/galactosamine-6-phosphate isomerase" evidence="7">
    <location>
        <begin position="13"/>
        <end position="232"/>
    </location>
</feature>
<dbReference type="UniPathway" id="UPA00115">
    <property type="reaction ID" value="UER00409"/>
</dbReference>
<reference evidence="9" key="1">
    <citation type="submission" date="2025-08" db="UniProtKB">
        <authorList>
            <consortium name="RefSeq"/>
        </authorList>
    </citation>
    <scope>IDENTIFICATION</scope>
    <source>
        <strain evidence="9">11010-0011.00</strain>
        <tissue evidence="9">Whole body</tissue>
    </source>
</reference>
<dbReference type="FunFam" id="3.40.50.1360:FF:000005">
    <property type="entry name" value="6-phosphogluconolactonase"/>
    <property type="match status" value="1"/>
</dbReference>
<dbReference type="PANTHER" id="PTHR11054">
    <property type="entry name" value="6-PHOSPHOGLUCONOLACTONASE"/>
    <property type="match status" value="1"/>
</dbReference>
<dbReference type="OrthoDB" id="432544at2759"/>
<evidence type="ECO:0000256" key="1">
    <source>
        <dbReference type="ARBA" id="ARBA00000832"/>
    </source>
</evidence>
<evidence type="ECO:0000256" key="6">
    <source>
        <dbReference type="RuleBase" id="RU365095"/>
    </source>
</evidence>
<sequence length="247" mass="27478">MTSQKVRTFVLETEEQLAQKLGLELVRCEKQALTKGRSFRIGLSGGSLVQLLTKAITSTPQLDTARWVFFFCDERYVPNDHSDSTFFAYKTHLLTQIPTILEKQFIKADTTKPLDECAADYESRLRAEFSDNTLPQFDLLLLGIGPDGHTCSLFPDQPVALAEVKRLVIPIRNSPKPPPERITFTFPLINNATDTIFALMGAGKADIVKRAFVESDEQLPAALVRPTKGQLTLIMDNGAGHIFLPAK</sequence>
<evidence type="ECO:0000256" key="2">
    <source>
        <dbReference type="ARBA" id="ARBA00004961"/>
    </source>
</evidence>